<proteinExistence type="inferred from homology"/>
<dbReference type="InterPro" id="IPR024002">
    <property type="entry name" value="For/NO2_transpt_CS"/>
</dbReference>
<evidence type="ECO:0008006" key="10">
    <source>
        <dbReference type="Google" id="ProtNLM"/>
    </source>
</evidence>
<dbReference type="GO" id="GO:0015499">
    <property type="term" value="F:formate transmembrane transporter activity"/>
    <property type="evidence" value="ECO:0007669"/>
    <property type="project" value="TreeGrafter"/>
</dbReference>
<keyword evidence="2 7" id="KW-0812">Transmembrane</keyword>
<dbReference type="GO" id="GO:0005886">
    <property type="term" value="C:plasma membrane"/>
    <property type="evidence" value="ECO:0007669"/>
    <property type="project" value="TreeGrafter"/>
</dbReference>
<dbReference type="PANTHER" id="PTHR30520:SF6">
    <property type="entry name" value="FORMATE_NITRATE FAMILY TRANSPORTER (EUROFUNG)"/>
    <property type="match status" value="1"/>
</dbReference>
<organism evidence="8 9">
    <name type="scientific">Apatococcus fuscideae</name>
    <dbReference type="NCBI Taxonomy" id="2026836"/>
    <lineage>
        <taxon>Eukaryota</taxon>
        <taxon>Viridiplantae</taxon>
        <taxon>Chlorophyta</taxon>
        <taxon>core chlorophytes</taxon>
        <taxon>Trebouxiophyceae</taxon>
        <taxon>Chlorellales</taxon>
        <taxon>Chlorellaceae</taxon>
        <taxon>Apatococcus</taxon>
    </lineage>
</organism>
<evidence type="ECO:0000256" key="5">
    <source>
        <dbReference type="ARBA" id="ARBA00049660"/>
    </source>
</evidence>
<keyword evidence="3 7" id="KW-1133">Transmembrane helix</keyword>
<protein>
    <recommendedName>
        <fullName evidence="10">Formate/nitrite transporter</fullName>
    </recommendedName>
</protein>
<keyword evidence="9" id="KW-1185">Reference proteome</keyword>
<evidence type="ECO:0000256" key="3">
    <source>
        <dbReference type="ARBA" id="ARBA00022989"/>
    </source>
</evidence>
<comment type="similarity">
    <text evidence="5">Belongs to the FNT transporter (TC 1.A.16) family.</text>
</comment>
<evidence type="ECO:0000256" key="6">
    <source>
        <dbReference type="SAM" id="MobiDB-lite"/>
    </source>
</evidence>
<reference evidence="8 9" key="1">
    <citation type="journal article" date="2024" name="Nat. Commun.">
        <title>Phylogenomics reveals the evolutionary origins of lichenization in chlorophyte algae.</title>
        <authorList>
            <person name="Puginier C."/>
            <person name="Libourel C."/>
            <person name="Otte J."/>
            <person name="Skaloud P."/>
            <person name="Haon M."/>
            <person name="Grisel S."/>
            <person name="Petersen M."/>
            <person name="Berrin J.G."/>
            <person name="Delaux P.M."/>
            <person name="Dal Grande F."/>
            <person name="Keller J."/>
        </authorList>
    </citation>
    <scope>NUCLEOTIDE SEQUENCE [LARGE SCALE GENOMIC DNA]</scope>
    <source>
        <strain evidence="8 9">SAG 2523</strain>
    </source>
</reference>
<evidence type="ECO:0000256" key="1">
    <source>
        <dbReference type="ARBA" id="ARBA00004141"/>
    </source>
</evidence>
<dbReference type="AlphaFoldDB" id="A0AAW1T9A9"/>
<dbReference type="InterPro" id="IPR023271">
    <property type="entry name" value="Aquaporin-like"/>
</dbReference>
<feature type="transmembrane region" description="Helical" evidence="7">
    <location>
        <begin position="281"/>
        <end position="307"/>
    </location>
</feature>
<comment type="subcellular location">
    <subcellularLocation>
        <location evidence="1">Membrane</location>
        <topology evidence="1">Multi-pass membrane protein</topology>
    </subcellularLocation>
</comment>
<name>A0AAW1T9A9_9CHLO</name>
<feature type="transmembrane region" description="Helical" evidence="7">
    <location>
        <begin position="239"/>
        <end position="261"/>
    </location>
</feature>
<evidence type="ECO:0000256" key="4">
    <source>
        <dbReference type="ARBA" id="ARBA00023136"/>
    </source>
</evidence>
<feature type="transmembrane region" description="Helical" evidence="7">
    <location>
        <begin position="47"/>
        <end position="64"/>
    </location>
</feature>
<dbReference type="InterPro" id="IPR000292">
    <property type="entry name" value="For/NO2_transpt"/>
</dbReference>
<dbReference type="EMBL" id="JALJOV010000265">
    <property type="protein sequence ID" value="KAK9865262.1"/>
    <property type="molecule type" value="Genomic_DNA"/>
</dbReference>
<gene>
    <name evidence="8" type="ORF">WJX84_006263</name>
</gene>
<feature type="transmembrane region" description="Helical" evidence="7">
    <location>
        <begin position="209"/>
        <end position="227"/>
    </location>
</feature>
<dbReference type="PROSITE" id="PS01006">
    <property type="entry name" value="FORMATE_NITRITE_TP_2"/>
    <property type="match status" value="1"/>
</dbReference>
<evidence type="ECO:0000256" key="2">
    <source>
        <dbReference type="ARBA" id="ARBA00022692"/>
    </source>
</evidence>
<keyword evidence="4 7" id="KW-0472">Membrane</keyword>
<evidence type="ECO:0000313" key="9">
    <source>
        <dbReference type="Proteomes" id="UP001485043"/>
    </source>
</evidence>
<evidence type="ECO:0000313" key="8">
    <source>
        <dbReference type="EMBL" id="KAK9865262.1"/>
    </source>
</evidence>
<dbReference type="PANTHER" id="PTHR30520">
    <property type="entry name" value="FORMATE TRANSPORTER-RELATED"/>
    <property type="match status" value="1"/>
</dbReference>
<sequence length="407" mass="44365">MVSAKDPLQSAFKLVTHKGAYQDMPDGQVRDTRKTGPVSIKEPRNPVIAFLSPPAIFAAVTLYGAEKARQPWWKTFWLGILAGIYLSLGCALAYAVGGQLPQLQSTNLGAQRLIFGAFGLPLGLGLIVICGAELWTTNLAYLPAALYEGRANLLQLAKNWFFSFFGNLAGSLICVWLIDETFLFNTPAARVYPLYIAEEKTMGPWGNEVLRAFFANYLVCLAMWQATAAQDIIGKIFGIFFPVLCFVAIGFSHTIANMFWVPFAMKLGSTVSVGRYIGSSMIPTMVGNGLSAAFFLAGSYAFCYGTLPLRVERMWLRLRGKTSSDPNYQDASFVRKEGVPPSMYSDGSSHDNKQYPARYSGGVPPEAVASNEPLEAHNAKGPVVMPQQATGQYAPQHDGPAHAENMV</sequence>
<feature type="transmembrane region" description="Helical" evidence="7">
    <location>
        <begin position="156"/>
        <end position="178"/>
    </location>
</feature>
<feature type="transmembrane region" description="Helical" evidence="7">
    <location>
        <begin position="76"/>
        <end position="94"/>
    </location>
</feature>
<dbReference type="Gene3D" id="1.20.1080.10">
    <property type="entry name" value="Glycerol uptake facilitator protein"/>
    <property type="match status" value="1"/>
</dbReference>
<evidence type="ECO:0000256" key="7">
    <source>
        <dbReference type="SAM" id="Phobius"/>
    </source>
</evidence>
<comment type="caution">
    <text evidence="8">The sequence shown here is derived from an EMBL/GenBank/DDBJ whole genome shotgun (WGS) entry which is preliminary data.</text>
</comment>
<feature type="region of interest" description="Disordered" evidence="6">
    <location>
        <begin position="338"/>
        <end position="369"/>
    </location>
</feature>
<accession>A0AAW1T9A9</accession>
<dbReference type="Proteomes" id="UP001485043">
    <property type="component" value="Unassembled WGS sequence"/>
</dbReference>
<dbReference type="Pfam" id="PF01226">
    <property type="entry name" value="Form_Nir_trans"/>
    <property type="match status" value="1"/>
</dbReference>
<feature type="transmembrane region" description="Helical" evidence="7">
    <location>
        <begin position="114"/>
        <end position="135"/>
    </location>
</feature>